<dbReference type="InterPro" id="IPR013153">
    <property type="entry name" value="Prk_AAA"/>
</dbReference>
<organism evidence="3 4">
    <name type="scientific">Candidatus Ryanbacteria bacterium RIFCSPHIGHO2_01_FULL_48_27</name>
    <dbReference type="NCBI Taxonomy" id="1802115"/>
    <lineage>
        <taxon>Bacteria</taxon>
        <taxon>Candidatus Ryaniibacteriota</taxon>
    </lineage>
</organism>
<feature type="domain" description="PrkA AAA" evidence="2">
    <location>
        <begin position="47"/>
        <end position="399"/>
    </location>
</feature>
<accession>A0A1G2G6K4</accession>
<dbReference type="Pfam" id="PF08298">
    <property type="entry name" value="AAA_PrkA"/>
    <property type="match status" value="1"/>
</dbReference>
<protein>
    <recommendedName>
        <fullName evidence="2">PrkA AAA domain-containing protein</fullName>
    </recommendedName>
</protein>
<feature type="region of interest" description="Disordered" evidence="1">
    <location>
        <begin position="561"/>
        <end position="581"/>
    </location>
</feature>
<dbReference type="PANTHER" id="PTHR30267:SF2">
    <property type="entry name" value="PROTEIN PRKA"/>
    <property type="match status" value="1"/>
</dbReference>
<evidence type="ECO:0000313" key="3">
    <source>
        <dbReference type="EMBL" id="OGZ45879.1"/>
    </source>
</evidence>
<sequence length="686" mass="76939">MVHFDNKEDRRMAEHDSVVVVSDSGNPQNGSLMSGVLPLDISLGGVKTVGELYDYCIRTGDISPAIRGHAAVWRFFSKTPDGKLPKALAEVDDPYTRRLFADRDTSYKYYPMFAPEFFDWEAELAEIGRYFMDAMSGGDAKKQILCLWGGHGCGKTSFVRYLARLMAKGAYYAVGELGDREKKLRCRHHCHWLYLVPEEERGVWHNRFGYFEGEPCADCAGMLIACAGNWRQIPVERRPFLLRAGCGIVHCEGKLPPPAQGGALPHEWYNALFAANGGMFVTDLDKQPSEFVSLIAQAVMDGAVPLADHISWANLDCVFVHVGNTNPVGLTNQHTELRDRLYSVGIRAPLSWLAERRLFQKRARERTQSSAHFMPHVEETLALLSCASRMDDRCPKVENSLWDKARLHAGEQVLRKGTVLTVTRRQLFESEGNSQEEGRMGILPRLSVRMHGLAIQQNSCVGIGDILASAHACIKSDDASVVGAEAKQRLKDLLGEELQERTKQTKSGIAEDRYRRAVEMDLVTAILGLETAVEYRAELFGRYLDHAGAYTNKTDVEVDAGAGKKEKRQPDTSFLKSIEERGEVSGSSADKFRQEVVSFFFQIHRREERIGTLEDHQQLAEMIETFIKRERSGKVRALLGTIFGGGGTPSQKDEQDRLRKNLGDMGYRDCCIEAVLLYAYRHVFTS</sequence>
<dbReference type="SUPFAM" id="SSF52540">
    <property type="entry name" value="P-loop containing nucleoside triphosphate hydrolases"/>
    <property type="match status" value="1"/>
</dbReference>
<evidence type="ECO:0000256" key="1">
    <source>
        <dbReference type="SAM" id="MobiDB-lite"/>
    </source>
</evidence>
<reference evidence="3 4" key="1">
    <citation type="journal article" date="2016" name="Nat. Commun.">
        <title>Thousands of microbial genomes shed light on interconnected biogeochemical processes in an aquifer system.</title>
        <authorList>
            <person name="Anantharaman K."/>
            <person name="Brown C.T."/>
            <person name="Hug L.A."/>
            <person name="Sharon I."/>
            <person name="Castelle C.J."/>
            <person name="Probst A.J."/>
            <person name="Thomas B.C."/>
            <person name="Singh A."/>
            <person name="Wilkins M.J."/>
            <person name="Karaoz U."/>
            <person name="Brodie E.L."/>
            <person name="Williams K.H."/>
            <person name="Hubbard S.S."/>
            <person name="Banfield J.F."/>
        </authorList>
    </citation>
    <scope>NUCLEOTIDE SEQUENCE [LARGE SCALE GENOMIC DNA]</scope>
</reference>
<dbReference type="EMBL" id="MHNL01000005">
    <property type="protein sequence ID" value="OGZ45879.1"/>
    <property type="molecule type" value="Genomic_DNA"/>
</dbReference>
<name>A0A1G2G6K4_9BACT</name>
<dbReference type="STRING" id="1802115.A2756_03160"/>
<comment type="caution">
    <text evidence="3">The sequence shown here is derived from an EMBL/GenBank/DDBJ whole genome shotgun (WGS) entry which is preliminary data.</text>
</comment>
<proteinExistence type="predicted"/>
<dbReference type="InterPro" id="IPR010650">
    <property type="entry name" value="PrkA_C"/>
</dbReference>
<evidence type="ECO:0000259" key="2">
    <source>
        <dbReference type="SMART" id="SM00763"/>
    </source>
</evidence>
<dbReference type="AlphaFoldDB" id="A0A1G2G6K4"/>
<dbReference type="Proteomes" id="UP000177785">
    <property type="component" value="Unassembled WGS sequence"/>
</dbReference>
<evidence type="ECO:0000313" key="4">
    <source>
        <dbReference type="Proteomes" id="UP000177785"/>
    </source>
</evidence>
<dbReference type="PANTHER" id="PTHR30267">
    <property type="entry name" value="PROTEIN KINASE PRKA"/>
    <property type="match status" value="1"/>
</dbReference>
<dbReference type="Pfam" id="PF06798">
    <property type="entry name" value="PrkA"/>
    <property type="match status" value="1"/>
</dbReference>
<dbReference type="InterPro" id="IPR027417">
    <property type="entry name" value="P-loop_NTPase"/>
</dbReference>
<gene>
    <name evidence="3" type="ORF">A2756_03160</name>
</gene>
<dbReference type="SMART" id="SM00763">
    <property type="entry name" value="AAA_PrkA"/>
    <property type="match status" value="1"/>
</dbReference>
<dbReference type="GO" id="GO:0004672">
    <property type="term" value="F:protein kinase activity"/>
    <property type="evidence" value="ECO:0007669"/>
    <property type="project" value="TreeGrafter"/>
</dbReference>